<dbReference type="VEuPathDB" id="VectorBase:RPRC008722"/>
<accession>T1HXF2</accession>
<keyword evidence="2" id="KW-1185">Reference proteome</keyword>
<dbReference type="AlphaFoldDB" id="T1HXF2"/>
<proteinExistence type="predicted"/>
<dbReference type="Gene3D" id="3.15.10.50">
    <property type="match status" value="1"/>
</dbReference>
<evidence type="ECO:0000313" key="1">
    <source>
        <dbReference type="EnsemblMetazoa" id="RPRC008722-PA"/>
    </source>
</evidence>
<reference evidence="1" key="1">
    <citation type="submission" date="2015-05" db="UniProtKB">
        <authorList>
            <consortium name="EnsemblMetazoa"/>
        </authorList>
    </citation>
    <scope>IDENTIFICATION</scope>
</reference>
<dbReference type="InParanoid" id="T1HXF2"/>
<protein>
    <submittedName>
        <fullName evidence="1">Uncharacterized protein</fullName>
    </submittedName>
</protein>
<name>T1HXF2_RHOPR</name>
<evidence type="ECO:0000313" key="2">
    <source>
        <dbReference type="Proteomes" id="UP000015103"/>
    </source>
</evidence>
<dbReference type="EnsemblMetazoa" id="RPRC008722-RA">
    <property type="protein sequence ID" value="RPRC008722-PA"/>
    <property type="gene ID" value="RPRC008722"/>
</dbReference>
<sequence>MDVTALVKLKMLFMLCLFIGCVFGDKITKDVGDSAWDEIIDQAIDSVRSEIVSHNMDTVSVPNIDKQIHHYILGFIQSYTTVVTQGATLGHISSVSRKGPVTVLQNDATGNITISTTLGLDKLFFYCPKLYLRIIGIKVEGSLNATSGTNELEISLSLVTDKQNNCKAYFNWARITKLEDFSITILPTRIANLIAQLIFKRALNGYSSKIRDLTNPYLLENLNAAINNIDICSYLPF</sequence>
<organism evidence="1 2">
    <name type="scientific">Rhodnius prolixus</name>
    <name type="common">Triatomid bug</name>
    <dbReference type="NCBI Taxonomy" id="13249"/>
    <lineage>
        <taxon>Eukaryota</taxon>
        <taxon>Metazoa</taxon>
        <taxon>Ecdysozoa</taxon>
        <taxon>Arthropoda</taxon>
        <taxon>Hexapoda</taxon>
        <taxon>Insecta</taxon>
        <taxon>Pterygota</taxon>
        <taxon>Neoptera</taxon>
        <taxon>Paraneoptera</taxon>
        <taxon>Hemiptera</taxon>
        <taxon>Heteroptera</taxon>
        <taxon>Panheteroptera</taxon>
        <taxon>Cimicomorpha</taxon>
        <taxon>Reduviidae</taxon>
        <taxon>Triatominae</taxon>
        <taxon>Rhodnius</taxon>
    </lineage>
</organism>
<dbReference type="Proteomes" id="UP000015103">
    <property type="component" value="Unassembled WGS sequence"/>
</dbReference>
<dbReference type="HOGENOM" id="CLU_1171932_0_0_1"/>
<dbReference type="EMBL" id="ACPB03006244">
    <property type="status" value="NOT_ANNOTATED_CDS"/>
    <property type="molecule type" value="Genomic_DNA"/>
</dbReference>
<dbReference type="InterPro" id="IPR038602">
    <property type="entry name" value="Mite_allergen_7_sf"/>
</dbReference>